<dbReference type="InterPro" id="IPR036390">
    <property type="entry name" value="WH_DNA-bd_sf"/>
</dbReference>
<keyword evidence="9" id="KW-1185">Reference proteome</keyword>
<dbReference type="InterPro" id="IPR000847">
    <property type="entry name" value="LysR_HTH_N"/>
</dbReference>
<sequence>MRRLASLTFKQLRALEAVERTGSISRAAEELGLTAPAVHSQLKALDHTFGCAMLSRDGSGPFTVTAEGAVLLHAYERADAGLRIALRRIDALQKGLAGTVVLGVVSTGKYFAPGIVARLRRSCPDIEILLQIGNRDSIIGALQDGALDLAIMGRPPRVPALEAISLGDHPHVLIAPPDHPLAAKRDITPDEVLNEIILMREQGSGTRILATRFLDRIGEGKPYERSEMGTNETIKQAVIAGLGIALISYHTVVEELRSGRLVTLDLPGLPIMRHWFLLHPTDAPLSGAARTVWEFIAAERDSFLPRWPAGHVA</sequence>
<dbReference type="Gene3D" id="3.40.190.10">
    <property type="entry name" value="Periplasmic binding protein-like II"/>
    <property type="match status" value="2"/>
</dbReference>
<evidence type="ECO:0000313" key="8">
    <source>
        <dbReference type="EMBL" id="SDE12419.1"/>
    </source>
</evidence>
<dbReference type="Pfam" id="PF03466">
    <property type="entry name" value="LysR_substrate"/>
    <property type="match status" value="1"/>
</dbReference>
<reference evidence="9" key="1">
    <citation type="submission" date="2016-10" db="EMBL/GenBank/DDBJ databases">
        <authorList>
            <person name="Varghese N."/>
            <person name="Submissions S."/>
        </authorList>
    </citation>
    <scope>NUCLEOTIDE SEQUENCE [LARGE SCALE GENOMIC DNA]</scope>
    <source>
        <strain evidence="9">DSM 10146</strain>
    </source>
</reference>
<name>A0A1G7AC88_9RHOB</name>
<dbReference type="RefSeq" id="WP_089954060.1">
    <property type="nucleotide sequence ID" value="NZ_FNAV01000001.1"/>
</dbReference>
<dbReference type="STRING" id="282683.SAMN04488105_10160"/>
<protein>
    <recommendedName>
        <fullName evidence="5">HTH-type transcriptional regulator CbbR</fullName>
    </recommendedName>
    <alternativeName>
        <fullName evidence="6">RuBisCO operon transcriptional regulator</fullName>
    </alternativeName>
</protein>
<evidence type="ECO:0000256" key="1">
    <source>
        <dbReference type="ARBA" id="ARBA00009437"/>
    </source>
</evidence>
<dbReference type="PANTHER" id="PTHR30126">
    <property type="entry name" value="HTH-TYPE TRANSCRIPTIONAL REGULATOR"/>
    <property type="match status" value="1"/>
</dbReference>
<evidence type="ECO:0000256" key="3">
    <source>
        <dbReference type="ARBA" id="ARBA00023125"/>
    </source>
</evidence>
<dbReference type="OrthoDB" id="7840053at2"/>
<dbReference type="PROSITE" id="PS50931">
    <property type="entry name" value="HTH_LYSR"/>
    <property type="match status" value="1"/>
</dbReference>
<dbReference type="EMBL" id="FNAV01000001">
    <property type="protein sequence ID" value="SDE12419.1"/>
    <property type="molecule type" value="Genomic_DNA"/>
</dbReference>
<keyword evidence="4" id="KW-0804">Transcription</keyword>
<accession>A0A1G7AC88</accession>
<evidence type="ECO:0000256" key="2">
    <source>
        <dbReference type="ARBA" id="ARBA00023015"/>
    </source>
</evidence>
<proteinExistence type="inferred from homology"/>
<evidence type="ECO:0000313" key="9">
    <source>
        <dbReference type="Proteomes" id="UP000198994"/>
    </source>
</evidence>
<evidence type="ECO:0000256" key="5">
    <source>
        <dbReference type="ARBA" id="ARBA00039279"/>
    </source>
</evidence>
<evidence type="ECO:0000256" key="4">
    <source>
        <dbReference type="ARBA" id="ARBA00023163"/>
    </source>
</evidence>
<dbReference type="Gene3D" id="1.10.10.10">
    <property type="entry name" value="Winged helix-like DNA-binding domain superfamily/Winged helix DNA-binding domain"/>
    <property type="match status" value="1"/>
</dbReference>
<feature type="domain" description="HTH lysR-type" evidence="7">
    <location>
        <begin position="7"/>
        <end position="63"/>
    </location>
</feature>
<dbReference type="Proteomes" id="UP000198994">
    <property type="component" value="Unassembled WGS sequence"/>
</dbReference>
<keyword evidence="2" id="KW-0805">Transcription regulation</keyword>
<dbReference type="SUPFAM" id="SSF53850">
    <property type="entry name" value="Periplasmic binding protein-like II"/>
    <property type="match status" value="1"/>
</dbReference>
<evidence type="ECO:0000256" key="6">
    <source>
        <dbReference type="ARBA" id="ARBA00043141"/>
    </source>
</evidence>
<dbReference type="AlphaFoldDB" id="A0A1G7AC88"/>
<gene>
    <name evidence="8" type="ORF">SAMN04488105_10160</name>
</gene>
<keyword evidence="3" id="KW-0238">DNA-binding</keyword>
<evidence type="ECO:0000259" key="7">
    <source>
        <dbReference type="PROSITE" id="PS50931"/>
    </source>
</evidence>
<dbReference type="Pfam" id="PF00126">
    <property type="entry name" value="HTH_1"/>
    <property type="match status" value="1"/>
</dbReference>
<dbReference type="GO" id="GO:0000976">
    <property type="term" value="F:transcription cis-regulatory region binding"/>
    <property type="evidence" value="ECO:0007669"/>
    <property type="project" value="TreeGrafter"/>
</dbReference>
<comment type="similarity">
    <text evidence="1">Belongs to the LysR transcriptional regulatory family.</text>
</comment>
<dbReference type="SUPFAM" id="SSF46785">
    <property type="entry name" value="Winged helix' DNA-binding domain"/>
    <property type="match status" value="1"/>
</dbReference>
<dbReference type="GO" id="GO:0003700">
    <property type="term" value="F:DNA-binding transcription factor activity"/>
    <property type="evidence" value="ECO:0007669"/>
    <property type="project" value="InterPro"/>
</dbReference>
<dbReference type="InterPro" id="IPR005119">
    <property type="entry name" value="LysR_subst-bd"/>
</dbReference>
<organism evidence="8 9">
    <name type="scientific">Salipiger thiooxidans</name>
    <dbReference type="NCBI Taxonomy" id="282683"/>
    <lineage>
        <taxon>Bacteria</taxon>
        <taxon>Pseudomonadati</taxon>
        <taxon>Pseudomonadota</taxon>
        <taxon>Alphaproteobacteria</taxon>
        <taxon>Rhodobacterales</taxon>
        <taxon>Roseobacteraceae</taxon>
        <taxon>Salipiger</taxon>
    </lineage>
</organism>
<dbReference type="PANTHER" id="PTHR30126:SF5">
    <property type="entry name" value="HTH-TYPE TRANSCRIPTIONAL ACTIVATOR CMPR"/>
    <property type="match status" value="1"/>
</dbReference>
<dbReference type="NCBIfam" id="NF045990">
    <property type="entry name" value="TransRegCbbRRhodb"/>
    <property type="match status" value="1"/>
</dbReference>
<dbReference type="InterPro" id="IPR036388">
    <property type="entry name" value="WH-like_DNA-bd_sf"/>
</dbReference>